<evidence type="ECO:0000256" key="1">
    <source>
        <dbReference type="SAM" id="MobiDB-lite"/>
    </source>
</evidence>
<proteinExistence type="predicted"/>
<feature type="region of interest" description="Disordered" evidence="1">
    <location>
        <begin position="173"/>
        <end position="197"/>
    </location>
</feature>
<gene>
    <name evidence="2" type="ORF">GYMLUDRAFT_85127</name>
</gene>
<dbReference type="Proteomes" id="UP000053593">
    <property type="component" value="Unassembled WGS sequence"/>
</dbReference>
<dbReference type="EMBL" id="KN834772">
    <property type="protein sequence ID" value="KIK61155.1"/>
    <property type="molecule type" value="Genomic_DNA"/>
</dbReference>
<accession>A0A0D0BBQ0</accession>
<reference evidence="2 3" key="1">
    <citation type="submission" date="2014-04" db="EMBL/GenBank/DDBJ databases">
        <title>Evolutionary Origins and Diversification of the Mycorrhizal Mutualists.</title>
        <authorList>
            <consortium name="DOE Joint Genome Institute"/>
            <consortium name="Mycorrhizal Genomics Consortium"/>
            <person name="Kohler A."/>
            <person name="Kuo A."/>
            <person name="Nagy L.G."/>
            <person name="Floudas D."/>
            <person name="Copeland A."/>
            <person name="Barry K.W."/>
            <person name="Cichocki N."/>
            <person name="Veneault-Fourrey C."/>
            <person name="LaButti K."/>
            <person name="Lindquist E.A."/>
            <person name="Lipzen A."/>
            <person name="Lundell T."/>
            <person name="Morin E."/>
            <person name="Murat C."/>
            <person name="Riley R."/>
            <person name="Ohm R."/>
            <person name="Sun H."/>
            <person name="Tunlid A."/>
            <person name="Henrissat B."/>
            <person name="Grigoriev I.V."/>
            <person name="Hibbett D.S."/>
            <person name="Martin F."/>
        </authorList>
    </citation>
    <scope>NUCLEOTIDE SEQUENCE [LARGE SCALE GENOMIC DNA]</scope>
    <source>
        <strain evidence="2 3">FD-317 M1</strain>
    </source>
</reference>
<dbReference type="OrthoDB" id="3014102at2759"/>
<organism evidence="2 3">
    <name type="scientific">Collybiopsis luxurians FD-317 M1</name>
    <dbReference type="NCBI Taxonomy" id="944289"/>
    <lineage>
        <taxon>Eukaryota</taxon>
        <taxon>Fungi</taxon>
        <taxon>Dikarya</taxon>
        <taxon>Basidiomycota</taxon>
        <taxon>Agaricomycotina</taxon>
        <taxon>Agaricomycetes</taxon>
        <taxon>Agaricomycetidae</taxon>
        <taxon>Agaricales</taxon>
        <taxon>Marasmiineae</taxon>
        <taxon>Omphalotaceae</taxon>
        <taxon>Collybiopsis</taxon>
        <taxon>Collybiopsis luxurians</taxon>
    </lineage>
</organism>
<keyword evidence="3" id="KW-1185">Reference proteome</keyword>
<name>A0A0D0BBQ0_9AGAR</name>
<dbReference type="AlphaFoldDB" id="A0A0D0BBQ0"/>
<dbReference type="HOGENOM" id="CLU_1384307_0_0_1"/>
<protein>
    <submittedName>
        <fullName evidence="2">Uncharacterized protein</fullName>
    </submittedName>
</protein>
<evidence type="ECO:0000313" key="2">
    <source>
        <dbReference type="EMBL" id="KIK61155.1"/>
    </source>
</evidence>
<evidence type="ECO:0000313" key="3">
    <source>
        <dbReference type="Proteomes" id="UP000053593"/>
    </source>
</evidence>
<sequence>MADDPAAITYTKADAMKRLDSALKIAMNDYSNEYKLYPLLNRVVTDITLSTNCAKQGHPHVLEVHNQAFFGTKNNYRLPDCAACFFDDDSEEYFPAFWFEAKSLDYFEDWRTTRAEVEAESAFQNSIPQVRKQVDWAFCMFPGLDECCVFILVGIYWSLLRFHRSTEDKARTHTEIWQQKPHISQAKPSTTPPRKRQ</sequence>